<feature type="non-terminal residue" evidence="1">
    <location>
        <position position="48"/>
    </location>
</feature>
<dbReference type="AlphaFoldDB" id="A0A9N9NFC0"/>
<comment type="caution">
    <text evidence="1">The sequence shown here is derived from an EMBL/GenBank/DDBJ whole genome shotgun (WGS) entry which is preliminary data.</text>
</comment>
<organism evidence="1 2">
    <name type="scientific">Racocetra fulgida</name>
    <dbReference type="NCBI Taxonomy" id="60492"/>
    <lineage>
        <taxon>Eukaryota</taxon>
        <taxon>Fungi</taxon>
        <taxon>Fungi incertae sedis</taxon>
        <taxon>Mucoromycota</taxon>
        <taxon>Glomeromycotina</taxon>
        <taxon>Glomeromycetes</taxon>
        <taxon>Diversisporales</taxon>
        <taxon>Gigasporaceae</taxon>
        <taxon>Racocetra</taxon>
    </lineage>
</organism>
<evidence type="ECO:0000313" key="1">
    <source>
        <dbReference type="EMBL" id="CAG8732449.1"/>
    </source>
</evidence>
<reference evidence="1" key="1">
    <citation type="submission" date="2021-06" db="EMBL/GenBank/DDBJ databases">
        <authorList>
            <person name="Kallberg Y."/>
            <person name="Tangrot J."/>
            <person name="Rosling A."/>
        </authorList>
    </citation>
    <scope>NUCLEOTIDE SEQUENCE</scope>
    <source>
        <strain evidence="1">IN212</strain>
    </source>
</reference>
<keyword evidence="2" id="KW-1185">Reference proteome</keyword>
<proteinExistence type="predicted"/>
<name>A0A9N9NFC0_9GLOM</name>
<dbReference type="Proteomes" id="UP000789396">
    <property type="component" value="Unassembled WGS sequence"/>
</dbReference>
<sequence>MDIGDSRRPLVGNFLPNGFMILHNSQGQRINLNITIHENVNSGPYTIG</sequence>
<accession>A0A9N9NFC0</accession>
<evidence type="ECO:0000313" key="2">
    <source>
        <dbReference type="Proteomes" id="UP000789396"/>
    </source>
</evidence>
<gene>
    <name evidence="1" type="ORF">RFULGI_LOCUS12241</name>
</gene>
<protein>
    <submittedName>
        <fullName evidence="1">12614_t:CDS:1</fullName>
    </submittedName>
</protein>
<dbReference type="EMBL" id="CAJVPZ010028825">
    <property type="protein sequence ID" value="CAG8732449.1"/>
    <property type="molecule type" value="Genomic_DNA"/>
</dbReference>